<evidence type="ECO:0000313" key="4">
    <source>
        <dbReference type="Proteomes" id="UP001456524"/>
    </source>
</evidence>
<keyword evidence="2" id="KW-0732">Signal</keyword>
<keyword evidence="1" id="KW-0812">Transmembrane</keyword>
<sequence>MGENTTALQTPGKPPNHPLGLLLLLLLLLLPPLYLGHCCDRIGSARVGSDELRWNKWSLTTLLCLVRLWLCLAGFALALGPCLSWRLLFEFAHFRQSIKSRVECFSLPPPPFLFGLSSLRAVGRLVWSDLALSRLSCLRPYSVEMRKILLVSLRQPEQFLETRVEM</sequence>
<reference evidence="3 4" key="1">
    <citation type="journal article" date="2022" name="G3 (Bethesda)">
        <title>Enemy or ally: a genomic approach to elucidate the lifestyle of Phyllosticta citrichinaensis.</title>
        <authorList>
            <person name="Buijs V.A."/>
            <person name="Groenewald J.Z."/>
            <person name="Haridas S."/>
            <person name="LaButti K.M."/>
            <person name="Lipzen A."/>
            <person name="Martin F.M."/>
            <person name="Barry K."/>
            <person name="Grigoriev I.V."/>
            <person name="Crous P.W."/>
            <person name="Seidl M.F."/>
        </authorList>
    </citation>
    <scope>NUCLEOTIDE SEQUENCE [LARGE SCALE GENOMIC DNA]</scope>
    <source>
        <strain evidence="3 4">CBS 129764</strain>
    </source>
</reference>
<gene>
    <name evidence="3" type="ORF">IWX90DRAFT_38917</name>
</gene>
<feature type="transmembrane region" description="Helical" evidence="1">
    <location>
        <begin position="59"/>
        <end position="89"/>
    </location>
</feature>
<keyword evidence="1" id="KW-0472">Membrane</keyword>
<keyword evidence="1" id="KW-1133">Transmembrane helix</keyword>
<feature type="signal peptide" evidence="2">
    <location>
        <begin position="1"/>
        <end position="36"/>
    </location>
</feature>
<protein>
    <submittedName>
        <fullName evidence="3">Uncharacterized protein</fullName>
    </submittedName>
</protein>
<evidence type="ECO:0000313" key="3">
    <source>
        <dbReference type="EMBL" id="KAK8177971.1"/>
    </source>
</evidence>
<evidence type="ECO:0000256" key="2">
    <source>
        <dbReference type="SAM" id="SignalP"/>
    </source>
</evidence>
<proteinExistence type="predicted"/>
<dbReference type="Proteomes" id="UP001456524">
    <property type="component" value="Unassembled WGS sequence"/>
</dbReference>
<organism evidence="3 4">
    <name type="scientific">Phyllosticta citrichinensis</name>
    <dbReference type="NCBI Taxonomy" id="1130410"/>
    <lineage>
        <taxon>Eukaryota</taxon>
        <taxon>Fungi</taxon>
        <taxon>Dikarya</taxon>
        <taxon>Ascomycota</taxon>
        <taxon>Pezizomycotina</taxon>
        <taxon>Dothideomycetes</taxon>
        <taxon>Dothideomycetes incertae sedis</taxon>
        <taxon>Botryosphaeriales</taxon>
        <taxon>Phyllostictaceae</taxon>
        <taxon>Phyllosticta</taxon>
    </lineage>
</organism>
<comment type="caution">
    <text evidence="3">The sequence shown here is derived from an EMBL/GenBank/DDBJ whole genome shotgun (WGS) entry which is preliminary data.</text>
</comment>
<evidence type="ECO:0000256" key="1">
    <source>
        <dbReference type="SAM" id="Phobius"/>
    </source>
</evidence>
<name>A0ABR1Y850_9PEZI</name>
<accession>A0ABR1Y850</accession>
<keyword evidence="4" id="KW-1185">Reference proteome</keyword>
<feature type="chain" id="PRO_5047012955" evidence="2">
    <location>
        <begin position="37"/>
        <end position="166"/>
    </location>
</feature>
<dbReference type="EMBL" id="JBBWUH010000001">
    <property type="protein sequence ID" value="KAK8177971.1"/>
    <property type="molecule type" value="Genomic_DNA"/>
</dbReference>